<dbReference type="PANTHER" id="PTHR43081:SF18">
    <property type="entry name" value="BLL7624 PROTEIN"/>
    <property type="match status" value="1"/>
</dbReference>
<dbReference type="AlphaFoldDB" id="A0A381WIM9"/>
<evidence type="ECO:0000313" key="2">
    <source>
        <dbReference type="EMBL" id="SVA51793.1"/>
    </source>
</evidence>
<dbReference type="SMART" id="SM00044">
    <property type="entry name" value="CYCc"/>
    <property type="match status" value="1"/>
</dbReference>
<dbReference type="Gene3D" id="3.30.70.1230">
    <property type="entry name" value="Nucleotide cyclase"/>
    <property type="match status" value="1"/>
</dbReference>
<protein>
    <recommendedName>
        <fullName evidence="1">Guanylate cyclase domain-containing protein</fullName>
    </recommendedName>
</protein>
<dbReference type="SUPFAM" id="SSF55073">
    <property type="entry name" value="Nucleotide cyclase"/>
    <property type="match status" value="1"/>
</dbReference>
<reference evidence="2" key="1">
    <citation type="submission" date="2018-05" db="EMBL/GenBank/DDBJ databases">
        <authorList>
            <person name="Lanie J.A."/>
            <person name="Ng W.-L."/>
            <person name="Kazmierczak K.M."/>
            <person name="Andrzejewski T.M."/>
            <person name="Davidsen T.M."/>
            <person name="Wayne K.J."/>
            <person name="Tettelin H."/>
            <person name="Glass J.I."/>
            <person name="Rusch D."/>
            <person name="Podicherti R."/>
            <person name="Tsui H.-C.T."/>
            <person name="Winkler M.E."/>
        </authorList>
    </citation>
    <scope>NUCLEOTIDE SEQUENCE</scope>
</reference>
<dbReference type="GO" id="GO:0006171">
    <property type="term" value="P:cAMP biosynthetic process"/>
    <property type="evidence" value="ECO:0007669"/>
    <property type="project" value="TreeGrafter"/>
</dbReference>
<proteinExistence type="predicted"/>
<dbReference type="PROSITE" id="PS50125">
    <property type="entry name" value="GUANYLATE_CYCLASE_2"/>
    <property type="match status" value="1"/>
</dbReference>
<feature type="domain" description="Guanylate cyclase" evidence="1">
    <location>
        <begin position="193"/>
        <end position="328"/>
    </location>
</feature>
<sequence length="436" mass="49763">MKLEELFNQKNILDLSFFNFSNAITACYFANPNLEIQRINKTFKKFFPVLGNVSNAYLPDVLQQIGVSGDLIEQFVKRINEEGSVMIPEIKIKTDGKERVFSLLSTLTDNESFSYLKGVQGQFVDRTAEWKLRSERESLMEEKVRDTEIIETKSRQLENLANRLAKYLSPQIYQSLFDQDKETRQTNARKNLTVFFSDIVQFTDLTEKLEPEKLSLVINTYLSEMSTIALELGGTIDKFIGDAVLIFFGDPESQGETDDALSCIEMAIRMQKRVKELQKHMKKLGVASGIQVRMGISTGHCTVGNFGSDQRMDYTVLGGPVNLAARLQNLADPESILIDEKTQVLVEDEVKCTYADEITPKGFARPIKIYRIEDFIDKNHHKLRRRLTHVGQRVEVNVFDSSDIKAAIEELRDIQTRFENENNLPVQKSKKAPPHS</sequence>
<gene>
    <name evidence="2" type="ORF">METZ01_LOCUS104647</name>
</gene>
<dbReference type="InterPro" id="IPR050697">
    <property type="entry name" value="Adenylyl/Guanylyl_Cyclase_3/4"/>
</dbReference>
<accession>A0A381WIM9</accession>
<dbReference type="EMBL" id="UINC01011787">
    <property type="protein sequence ID" value="SVA51793.1"/>
    <property type="molecule type" value="Genomic_DNA"/>
</dbReference>
<dbReference type="InterPro" id="IPR029787">
    <property type="entry name" value="Nucleotide_cyclase"/>
</dbReference>
<evidence type="ECO:0000259" key="1">
    <source>
        <dbReference type="PROSITE" id="PS50125"/>
    </source>
</evidence>
<name>A0A381WIM9_9ZZZZ</name>
<dbReference type="PROSITE" id="PS51257">
    <property type="entry name" value="PROKAR_LIPOPROTEIN"/>
    <property type="match status" value="1"/>
</dbReference>
<dbReference type="Pfam" id="PF00211">
    <property type="entry name" value="Guanylate_cyc"/>
    <property type="match status" value="1"/>
</dbReference>
<dbReference type="PANTHER" id="PTHR43081">
    <property type="entry name" value="ADENYLATE CYCLASE, TERMINAL-DIFFERENTIATION SPECIFIC-RELATED"/>
    <property type="match status" value="1"/>
</dbReference>
<dbReference type="GO" id="GO:0035556">
    <property type="term" value="P:intracellular signal transduction"/>
    <property type="evidence" value="ECO:0007669"/>
    <property type="project" value="InterPro"/>
</dbReference>
<dbReference type="CDD" id="cd07302">
    <property type="entry name" value="CHD"/>
    <property type="match status" value="1"/>
</dbReference>
<dbReference type="InterPro" id="IPR001054">
    <property type="entry name" value="A/G_cyclase"/>
</dbReference>
<organism evidence="2">
    <name type="scientific">marine metagenome</name>
    <dbReference type="NCBI Taxonomy" id="408172"/>
    <lineage>
        <taxon>unclassified sequences</taxon>
        <taxon>metagenomes</taxon>
        <taxon>ecological metagenomes</taxon>
    </lineage>
</organism>